<evidence type="ECO:0000313" key="3">
    <source>
        <dbReference type="Proteomes" id="UP000297475"/>
    </source>
</evidence>
<keyword evidence="1" id="KW-0732">Signal</keyword>
<accession>A0A4Z0WCY2</accession>
<evidence type="ECO:0008006" key="4">
    <source>
        <dbReference type="Google" id="ProtNLM"/>
    </source>
</evidence>
<dbReference type="EMBL" id="SRMF01000002">
    <property type="protein sequence ID" value="TGG93963.1"/>
    <property type="molecule type" value="Genomic_DNA"/>
</dbReference>
<reference evidence="2 3" key="1">
    <citation type="submission" date="2019-04" db="EMBL/GenBank/DDBJ databases">
        <title>Natronospirillum operosus gen. nov., sp. nov., a haloalkaliphilic satellite isolated from decaying biomass of laboratory culture of cyanobacterium Geitlerinema sp. and proposal of Natronospirillaceae fam. nov. and Saccharospirillaceae fam. nov.</title>
        <authorList>
            <person name="Kevbrin V."/>
            <person name="Boltyanskaya Y."/>
            <person name="Koziaeva V."/>
            <person name="Grouzdev D.S."/>
            <person name="Park M."/>
            <person name="Cho J."/>
        </authorList>
    </citation>
    <scope>NUCLEOTIDE SEQUENCE [LARGE SCALE GENOMIC DNA]</scope>
    <source>
        <strain evidence="2 3">G-116</strain>
    </source>
</reference>
<comment type="caution">
    <text evidence="2">The sequence shown here is derived from an EMBL/GenBank/DDBJ whole genome shotgun (WGS) entry which is preliminary data.</text>
</comment>
<keyword evidence="3" id="KW-1185">Reference proteome</keyword>
<dbReference type="AlphaFoldDB" id="A0A4Z0WCY2"/>
<evidence type="ECO:0000256" key="1">
    <source>
        <dbReference type="SAM" id="SignalP"/>
    </source>
</evidence>
<organism evidence="2 3">
    <name type="scientific">Natronospirillum operosum</name>
    <dbReference type="NCBI Taxonomy" id="2759953"/>
    <lineage>
        <taxon>Bacteria</taxon>
        <taxon>Pseudomonadati</taxon>
        <taxon>Pseudomonadota</taxon>
        <taxon>Gammaproteobacteria</taxon>
        <taxon>Oceanospirillales</taxon>
        <taxon>Natronospirillaceae</taxon>
        <taxon>Natronospirillum</taxon>
    </lineage>
</organism>
<feature type="chain" id="PRO_5021282467" description="Rap1a immunity protein domain-containing protein" evidence="1">
    <location>
        <begin position="19"/>
        <end position="160"/>
    </location>
</feature>
<evidence type="ECO:0000313" key="2">
    <source>
        <dbReference type="EMBL" id="TGG93963.1"/>
    </source>
</evidence>
<sequence length="160" mass="17316">MKSVLSVLLLLLAIPGQAQNVQATPAHLMAECGIDGAVYRHTELGYPASRIDWGFMSIDIASFGMPDARCGDFRARGLFLIAETLPQLEYELLRGGGPYTDSVLQQLRCPGTGRQDLLGAARARFAAELGDVTANGRQEMTLWYLALLSGETDAWPCVQG</sequence>
<feature type="signal peptide" evidence="1">
    <location>
        <begin position="1"/>
        <end position="18"/>
    </location>
</feature>
<proteinExistence type="predicted"/>
<dbReference type="RefSeq" id="WP_135482523.1">
    <property type="nucleotide sequence ID" value="NZ_SRMF01000002.1"/>
</dbReference>
<dbReference type="Proteomes" id="UP000297475">
    <property type="component" value="Unassembled WGS sequence"/>
</dbReference>
<gene>
    <name evidence="2" type="ORF">E4656_07190</name>
</gene>
<protein>
    <recommendedName>
        <fullName evidence="4">Rap1a immunity protein domain-containing protein</fullName>
    </recommendedName>
</protein>
<name>A0A4Z0WCY2_9GAMM</name>